<gene>
    <name evidence="7" type="primary">obg</name>
    <name evidence="10" type="ORF">US68_C0011G0011</name>
</gene>
<dbReference type="Proteomes" id="UP000034231">
    <property type="component" value="Unassembled WGS sequence"/>
</dbReference>
<dbReference type="GO" id="GO:0003924">
    <property type="term" value="F:GTPase activity"/>
    <property type="evidence" value="ECO:0007669"/>
    <property type="project" value="UniProtKB-UniRule"/>
</dbReference>
<dbReference type="GO" id="GO:0005737">
    <property type="term" value="C:cytoplasm"/>
    <property type="evidence" value="ECO:0007669"/>
    <property type="project" value="UniProtKB-SubCell"/>
</dbReference>
<dbReference type="PANTHER" id="PTHR11702">
    <property type="entry name" value="DEVELOPMENTALLY REGULATED GTP-BINDING PROTEIN-RELATED"/>
    <property type="match status" value="1"/>
</dbReference>
<dbReference type="PANTHER" id="PTHR11702:SF31">
    <property type="entry name" value="MITOCHONDRIAL RIBOSOME-ASSOCIATED GTPASE 2"/>
    <property type="match status" value="1"/>
</dbReference>
<dbReference type="SUPFAM" id="SSF82051">
    <property type="entry name" value="Obg GTP-binding protein N-terminal domain"/>
    <property type="match status" value="1"/>
</dbReference>
<feature type="binding site" evidence="7">
    <location>
        <position position="170"/>
    </location>
    <ligand>
        <name>Mg(2+)</name>
        <dbReference type="ChEBI" id="CHEBI:18420"/>
    </ligand>
</feature>
<dbReference type="InterPro" id="IPR006074">
    <property type="entry name" value="GTP1-OBG_CS"/>
</dbReference>
<comment type="subcellular location">
    <subcellularLocation>
        <location evidence="7">Cytoplasm</location>
    </subcellularLocation>
</comment>
<feature type="domain" description="Obg" evidence="9">
    <location>
        <begin position="1"/>
        <end position="156"/>
    </location>
</feature>
<proteinExistence type="inferred from homology"/>
<dbReference type="NCBIfam" id="TIGR02729">
    <property type="entry name" value="Obg_CgtA"/>
    <property type="match status" value="1"/>
</dbReference>
<dbReference type="GO" id="GO:0000287">
    <property type="term" value="F:magnesium ion binding"/>
    <property type="evidence" value="ECO:0007669"/>
    <property type="project" value="InterPro"/>
</dbReference>
<evidence type="ECO:0000259" key="9">
    <source>
        <dbReference type="PROSITE" id="PS51883"/>
    </source>
</evidence>
<sequence>MLIDEVNITIQAGNGGNGIVHFYSDGSRPKGGPDGGKGGDGGAIYFKAVSDISRLSQFRYLKKLEAESGENGGPNQKTGKNGRDLIVEVPVGTIVRYDNGTSVEFSKVGETILMAKGGNGGWGNYHFRSSTNITPRQSQKGYKTAVRNVFIQLKLIAEIGLMGLPNAGKTSLLNELTSANARVANYAFTTLEPNLGVTKGGKIIADIPGLIEGASDGKGLGIKFLKHIERTKILVHCLSCESQDPQADYEIVRQEVKNYSSVLAEKPEILILTKSDILEPAQVKKLQKSLNAKLSVSIVDTESLKKLSDLITKSLT</sequence>
<comment type="similarity">
    <text evidence="1 7">Belongs to the TRAFAC class OBG-HflX-like GTPase superfamily. OBG GTPase family.</text>
</comment>
<dbReference type="PROSITE" id="PS00905">
    <property type="entry name" value="GTP1_OBG"/>
    <property type="match status" value="1"/>
</dbReference>
<dbReference type="NCBIfam" id="NF008956">
    <property type="entry name" value="PRK12299.1"/>
    <property type="match status" value="1"/>
</dbReference>
<dbReference type="PROSITE" id="PS51883">
    <property type="entry name" value="OBG"/>
    <property type="match status" value="1"/>
</dbReference>
<dbReference type="PROSITE" id="PS51710">
    <property type="entry name" value="G_OBG"/>
    <property type="match status" value="1"/>
</dbReference>
<dbReference type="InterPro" id="IPR027417">
    <property type="entry name" value="P-loop_NTPase"/>
</dbReference>
<dbReference type="InterPro" id="IPR006169">
    <property type="entry name" value="GTP1_OBG_dom"/>
</dbReference>
<evidence type="ECO:0000256" key="5">
    <source>
        <dbReference type="ARBA" id="ARBA00022842"/>
    </source>
</evidence>
<comment type="caution">
    <text evidence="10">The sequence shown here is derived from an EMBL/GenBank/DDBJ whole genome shotgun (WGS) entry which is preliminary data.</text>
</comment>
<dbReference type="InterPro" id="IPR006073">
    <property type="entry name" value="GTP-bd"/>
</dbReference>
<dbReference type="HAMAP" id="MF_01454">
    <property type="entry name" value="GTPase_Obg"/>
    <property type="match status" value="1"/>
</dbReference>
<feature type="binding site" evidence="7">
    <location>
        <begin position="273"/>
        <end position="276"/>
    </location>
    <ligand>
        <name>GTP</name>
        <dbReference type="ChEBI" id="CHEBI:37565"/>
    </ligand>
</feature>
<dbReference type="EMBL" id="LBTX01000011">
    <property type="protein sequence ID" value="KKQ49704.1"/>
    <property type="molecule type" value="Genomic_DNA"/>
</dbReference>
<name>A0A0G0KKK1_9BACT</name>
<evidence type="ECO:0000256" key="1">
    <source>
        <dbReference type="ARBA" id="ARBA00007699"/>
    </source>
</evidence>
<evidence type="ECO:0000256" key="4">
    <source>
        <dbReference type="ARBA" id="ARBA00022801"/>
    </source>
</evidence>
<evidence type="ECO:0000259" key="8">
    <source>
        <dbReference type="PROSITE" id="PS51710"/>
    </source>
</evidence>
<dbReference type="EC" id="3.6.5.-" evidence="7"/>
<evidence type="ECO:0000313" key="11">
    <source>
        <dbReference type="Proteomes" id="UP000034231"/>
    </source>
</evidence>
<comment type="cofactor">
    <cofactor evidence="7">
        <name>Mg(2+)</name>
        <dbReference type="ChEBI" id="CHEBI:18420"/>
    </cofactor>
</comment>
<comment type="subunit">
    <text evidence="7">Monomer.</text>
</comment>
<dbReference type="PIRSF" id="PIRSF002401">
    <property type="entry name" value="GTP_bd_Obg/CgtA"/>
    <property type="match status" value="1"/>
</dbReference>
<dbReference type="CDD" id="cd01898">
    <property type="entry name" value="Obg"/>
    <property type="match status" value="1"/>
</dbReference>
<evidence type="ECO:0000256" key="3">
    <source>
        <dbReference type="ARBA" id="ARBA00022741"/>
    </source>
</evidence>
<dbReference type="AlphaFoldDB" id="A0A0G0KKK1"/>
<dbReference type="Gene3D" id="3.40.50.300">
    <property type="entry name" value="P-loop containing nucleotide triphosphate hydrolases"/>
    <property type="match status" value="1"/>
</dbReference>
<dbReference type="InterPro" id="IPR036726">
    <property type="entry name" value="GTP1_OBG_dom_sf"/>
</dbReference>
<feature type="domain" description="OBG-type G" evidence="8">
    <location>
        <begin position="157"/>
        <end position="316"/>
    </location>
</feature>
<keyword evidence="4 7" id="KW-0378">Hydrolase</keyword>
<dbReference type="Pfam" id="PF01926">
    <property type="entry name" value="MMR_HSR1"/>
    <property type="match status" value="1"/>
</dbReference>
<comment type="caution">
    <text evidence="7">Lacks conserved residue(s) required for the propagation of feature annotation.</text>
</comment>
<dbReference type="PRINTS" id="PR00326">
    <property type="entry name" value="GTP1OBG"/>
</dbReference>
<feature type="binding site" evidence="7">
    <location>
        <position position="190"/>
    </location>
    <ligand>
        <name>Mg(2+)</name>
        <dbReference type="ChEBI" id="CHEBI:18420"/>
    </ligand>
</feature>
<keyword evidence="6 7" id="KW-0342">GTP-binding</keyword>
<dbReference type="SUPFAM" id="SSF52540">
    <property type="entry name" value="P-loop containing nucleoside triphosphate hydrolases"/>
    <property type="match status" value="1"/>
</dbReference>
<feature type="binding site" evidence="7">
    <location>
        <begin position="206"/>
        <end position="209"/>
    </location>
    <ligand>
        <name>GTP</name>
        <dbReference type="ChEBI" id="CHEBI:37565"/>
    </ligand>
</feature>
<dbReference type="PATRIC" id="fig|1618488.3.peg.686"/>
<dbReference type="InterPro" id="IPR045086">
    <property type="entry name" value="OBG_GTPase"/>
</dbReference>
<reference evidence="10 11" key="1">
    <citation type="journal article" date="2015" name="Nature">
        <title>rRNA introns, odd ribosomes, and small enigmatic genomes across a large radiation of phyla.</title>
        <authorList>
            <person name="Brown C.T."/>
            <person name="Hug L.A."/>
            <person name="Thomas B.C."/>
            <person name="Sharon I."/>
            <person name="Castelle C.J."/>
            <person name="Singh A."/>
            <person name="Wilkins M.J."/>
            <person name="Williams K.H."/>
            <person name="Banfield J.F."/>
        </authorList>
    </citation>
    <scope>NUCLEOTIDE SEQUENCE [LARGE SCALE GENOMIC DNA]</scope>
</reference>
<dbReference type="Gene3D" id="2.70.210.12">
    <property type="entry name" value="GTP1/OBG domain"/>
    <property type="match status" value="1"/>
</dbReference>
<keyword evidence="2 7" id="KW-0963">Cytoplasm</keyword>
<evidence type="ECO:0000256" key="7">
    <source>
        <dbReference type="HAMAP-Rule" id="MF_01454"/>
    </source>
</evidence>
<dbReference type="GO" id="GO:0042254">
    <property type="term" value="P:ribosome biogenesis"/>
    <property type="evidence" value="ECO:0007669"/>
    <property type="project" value="UniProtKB-UniRule"/>
</dbReference>
<feature type="binding site" evidence="7">
    <location>
        <begin position="297"/>
        <end position="299"/>
    </location>
    <ligand>
        <name>GTP</name>
        <dbReference type="ChEBI" id="CHEBI:37565"/>
    </ligand>
</feature>
<dbReference type="InterPro" id="IPR031167">
    <property type="entry name" value="G_OBG"/>
</dbReference>
<feature type="binding site" evidence="7">
    <location>
        <begin position="188"/>
        <end position="192"/>
    </location>
    <ligand>
        <name>GTP</name>
        <dbReference type="ChEBI" id="CHEBI:37565"/>
    </ligand>
</feature>
<evidence type="ECO:0000256" key="6">
    <source>
        <dbReference type="ARBA" id="ARBA00023134"/>
    </source>
</evidence>
<comment type="function">
    <text evidence="7">An essential GTPase which binds GTP, GDP and possibly (p)ppGpp with moderate affinity, with high nucleotide exchange rates and a fairly low GTP hydrolysis rate. Plays a role in control of the cell cycle, stress response, ribosome biogenesis and in those bacteria that undergo differentiation, in morphogenesis control.</text>
</comment>
<evidence type="ECO:0000256" key="2">
    <source>
        <dbReference type="ARBA" id="ARBA00022490"/>
    </source>
</evidence>
<keyword evidence="5 7" id="KW-0460">Magnesium</keyword>
<dbReference type="GO" id="GO:0005525">
    <property type="term" value="F:GTP binding"/>
    <property type="evidence" value="ECO:0007669"/>
    <property type="project" value="UniProtKB-UniRule"/>
</dbReference>
<dbReference type="FunFam" id="2.70.210.12:FF:000001">
    <property type="entry name" value="GTPase Obg"/>
    <property type="match status" value="1"/>
</dbReference>
<keyword evidence="3 7" id="KW-0547">Nucleotide-binding</keyword>
<evidence type="ECO:0000313" key="10">
    <source>
        <dbReference type="EMBL" id="KKQ49704.1"/>
    </source>
</evidence>
<accession>A0A0G0KKK1</accession>
<protein>
    <recommendedName>
        <fullName evidence="7">GTPase Obg</fullName>
        <ecNumber evidence="7">3.6.5.-</ecNumber>
    </recommendedName>
    <alternativeName>
        <fullName evidence="7">GTP-binding protein Obg</fullName>
    </alternativeName>
</protein>
<keyword evidence="7" id="KW-0479">Metal-binding</keyword>
<dbReference type="Pfam" id="PF01018">
    <property type="entry name" value="GTP1_OBG"/>
    <property type="match status" value="1"/>
</dbReference>
<dbReference type="InterPro" id="IPR014100">
    <property type="entry name" value="GTP-bd_Obg/CgtA"/>
</dbReference>
<organism evidence="10 11">
    <name type="scientific">Candidatus Shapirobacteria bacterium GW2011_GWE1_38_10</name>
    <dbReference type="NCBI Taxonomy" id="1618488"/>
    <lineage>
        <taxon>Bacteria</taxon>
        <taxon>Candidatus Shapironibacteriota</taxon>
    </lineage>
</organism>